<comment type="caution">
    <text evidence="1">The sequence shown here is derived from an EMBL/GenBank/DDBJ whole genome shotgun (WGS) entry which is preliminary data.</text>
</comment>
<dbReference type="EMBL" id="JBEPSB010000039">
    <property type="protein sequence ID" value="MET4563379.1"/>
    <property type="molecule type" value="Genomic_DNA"/>
</dbReference>
<organism evidence="1 2">
    <name type="scientific">Lysinibacillus parviboronicapiens</name>
    <dbReference type="NCBI Taxonomy" id="436516"/>
    <lineage>
        <taxon>Bacteria</taxon>
        <taxon>Bacillati</taxon>
        <taxon>Bacillota</taxon>
        <taxon>Bacilli</taxon>
        <taxon>Bacillales</taxon>
        <taxon>Bacillaceae</taxon>
        <taxon>Lysinibacillus</taxon>
    </lineage>
</organism>
<protein>
    <recommendedName>
        <fullName evidence="3">Nucleotidyltransferase family protein</fullName>
    </recommendedName>
</protein>
<accession>A0ABV2PRG1</accession>
<gene>
    <name evidence="1" type="ORF">ABIA69_004576</name>
</gene>
<reference evidence="1 2" key="1">
    <citation type="submission" date="2024-06" db="EMBL/GenBank/DDBJ databases">
        <title>Sorghum-associated microbial communities from plants grown in Nebraska, USA.</title>
        <authorList>
            <person name="Schachtman D."/>
        </authorList>
    </citation>
    <scope>NUCLEOTIDE SEQUENCE [LARGE SCALE GENOMIC DNA]</scope>
    <source>
        <strain evidence="1 2">736</strain>
    </source>
</reference>
<keyword evidence="2" id="KW-1185">Reference proteome</keyword>
<name>A0ABV2PRG1_9BACI</name>
<sequence>MEISSRTFKQLAGDSAYGKLESIGKHLVTFLAERFDFMECLKTEGGLAALIRADTWMMDILKTVEKLQLPDCWICAGFMRSKVWDTLHEYSNRTPIADIDVIYFDTLTTSEAIEKQYEQQLRKYLPNEPWSVKNQARMHLINNSNPYQCSTDGIAHFPETPTAIGVRLNNNLLEITAPYGINHLVSGIVSPTPYFQKDERLYKIYQQRIQKKQWKSIWPKLQIFD</sequence>
<evidence type="ECO:0000313" key="1">
    <source>
        <dbReference type="EMBL" id="MET4563379.1"/>
    </source>
</evidence>
<dbReference type="PANTHER" id="PTHR39166">
    <property type="entry name" value="BLL1166 PROTEIN"/>
    <property type="match status" value="1"/>
</dbReference>
<proteinExistence type="predicted"/>
<dbReference type="Pfam" id="PF06042">
    <property type="entry name" value="NTP_transf_6"/>
    <property type="match status" value="1"/>
</dbReference>
<dbReference type="InterPro" id="IPR009267">
    <property type="entry name" value="NTP_transf_6"/>
</dbReference>
<dbReference type="PANTHER" id="PTHR39166:SF1">
    <property type="entry name" value="BLL1166 PROTEIN"/>
    <property type="match status" value="1"/>
</dbReference>
<evidence type="ECO:0008006" key="3">
    <source>
        <dbReference type="Google" id="ProtNLM"/>
    </source>
</evidence>
<dbReference type="RefSeq" id="WP_338016343.1">
    <property type="nucleotide sequence ID" value="NZ_CP073713.1"/>
</dbReference>
<dbReference type="Proteomes" id="UP001549363">
    <property type="component" value="Unassembled WGS sequence"/>
</dbReference>
<evidence type="ECO:0000313" key="2">
    <source>
        <dbReference type="Proteomes" id="UP001549363"/>
    </source>
</evidence>